<dbReference type="Gene3D" id="3.30.565.10">
    <property type="entry name" value="Histidine kinase-like ATPase, C-terminal domain"/>
    <property type="match status" value="1"/>
</dbReference>
<organism evidence="2 3">
    <name type="scientific">Thermocatellispora tengchongensis</name>
    <dbReference type="NCBI Taxonomy" id="1073253"/>
    <lineage>
        <taxon>Bacteria</taxon>
        <taxon>Bacillati</taxon>
        <taxon>Actinomycetota</taxon>
        <taxon>Actinomycetes</taxon>
        <taxon>Streptosporangiales</taxon>
        <taxon>Streptosporangiaceae</taxon>
        <taxon>Thermocatellispora</taxon>
    </lineage>
</organism>
<evidence type="ECO:0000313" key="2">
    <source>
        <dbReference type="EMBL" id="MBB5138896.1"/>
    </source>
</evidence>
<comment type="caution">
    <text evidence="2">The sequence shown here is derived from an EMBL/GenBank/DDBJ whole genome shotgun (WGS) entry which is preliminary data.</text>
</comment>
<feature type="domain" description="Histidine kinase/HSP90-like ATPase" evidence="1">
    <location>
        <begin position="26"/>
        <end position="131"/>
    </location>
</feature>
<dbReference type="EMBL" id="JACHGN010000026">
    <property type="protein sequence ID" value="MBB5138896.1"/>
    <property type="molecule type" value="Genomic_DNA"/>
</dbReference>
<dbReference type="Proteomes" id="UP000578449">
    <property type="component" value="Unassembled WGS sequence"/>
</dbReference>
<dbReference type="InterPro" id="IPR003594">
    <property type="entry name" value="HATPase_dom"/>
</dbReference>
<protein>
    <submittedName>
        <fullName evidence="2">Anti-sigma regulatory factor (Ser/Thr protein kinase)</fullName>
    </submittedName>
</protein>
<dbReference type="AlphaFoldDB" id="A0A840PJ34"/>
<dbReference type="RefSeq" id="WP_185055756.1">
    <property type="nucleotide sequence ID" value="NZ_BAABIX010000014.1"/>
</dbReference>
<dbReference type="InterPro" id="IPR036890">
    <property type="entry name" value="HATPase_C_sf"/>
</dbReference>
<evidence type="ECO:0000313" key="3">
    <source>
        <dbReference type="Proteomes" id="UP000578449"/>
    </source>
</evidence>
<name>A0A840PJ34_9ACTN</name>
<sequence>MDIGGHVAALGGGPGADRRLWRISDDLGALRAQVRTFAGRAGLSGDRLDDLVLAANEAAVGVLTQGGGGLLTAGADPLGVSVDVLGGEAGPRTGLLFGPPGPGPGRGGLWLIQELCDEVSLDDLGGRLRLTMFVARR</sequence>
<evidence type="ECO:0000259" key="1">
    <source>
        <dbReference type="Pfam" id="PF13581"/>
    </source>
</evidence>
<dbReference type="Pfam" id="PF13581">
    <property type="entry name" value="HATPase_c_2"/>
    <property type="match status" value="1"/>
</dbReference>
<keyword evidence="3" id="KW-1185">Reference proteome</keyword>
<reference evidence="2 3" key="1">
    <citation type="submission" date="2020-08" db="EMBL/GenBank/DDBJ databases">
        <title>Genomic Encyclopedia of Type Strains, Phase IV (KMG-IV): sequencing the most valuable type-strain genomes for metagenomic binning, comparative biology and taxonomic classification.</title>
        <authorList>
            <person name="Goeker M."/>
        </authorList>
    </citation>
    <scope>NUCLEOTIDE SEQUENCE [LARGE SCALE GENOMIC DNA]</scope>
    <source>
        <strain evidence="2 3">DSM 45615</strain>
    </source>
</reference>
<gene>
    <name evidence="2" type="ORF">HNP84_008658</name>
</gene>
<proteinExistence type="predicted"/>
<accession>A0A840PJ34</accession>